<keyword evidence="1" id="KW-0479">Metal-binding</keyword>
<organism evidence="6 7">
    <name type="scientific">Hypocrea jecorina (strain ATCC 56765 / BCRC 32924 / NRRL 11460 / Rut C-30)</name>
    <name type="common">Trichoderma reesei</name>
    <dbReference type="NCBI Taxonomy" id="1344414"/>
    <lineage>
        <taxon>Eukaryota</taxon>
        <taxon>Fungi</taxon>
        <taxon>Dikarya</taxon>
        <taxon>Ascomycota</taxon>
        <taxon>Pezizomycotina</taxon>
        <taxon>Sordariomycetes</taxon>
        <taxon>Hypocreomycetidae</taxon>
        <taxon>Hypocreales</taxon>
        <taxon>Hypocreaceae</taxon>
        <taxon>Trichoderma</taxon>
    </lineage>
</organism>
<dbReference type="OrthoDB" id="8062037at2759"/>
<evidence type="ECO:0000259" key="5">
    <source>
        <dbReference type="PROSITE" id="PS50089"/>
    </source>
</evidence>
<dbReference type="PROSITE" id="PS50089">
    <property type="entry name" value="ZF_RING_2"/>
    <property type="match status" value="1"/>
</dbReference>
<evidence type="ECO:0000256" key="1">
    <source>
        <dbReference type="ARBA" id="ARBA00022723"/>
    </source>
</evidence>
<dbReference type="PROSITE" id="PS00518">
    <property type="entry name" value="ZF_RING_1"/>
    <property type="match status" value="1"/>
</dbReference>
<dbReference type="InterPro" id="IPR017907">
    <property type="entry name" value="Znf_RING_CS"/>
</dbReference>
<evidence type="ECO:0000313" key="7">
    <source>
        <dbReference type="Proteomes" id="UP000024376"/>
    </source>
</evidence>
<evidence type="ECO:0000313" key="6">
    <source>
        <dbReference type="EMBL" id="ETS01867.1"/>
    </source>
</evidence>
<evidence type="ECO:0000256" key="2">
    <source>
        <dbReference type="ARBA" id="ARBA00022771"/>
    </source>
</evidence>
<dbReference type="Pfam" id="PF13445">
    <property type="entry name" value="zf-RING_UBOX"/>
    <property type="match status" value="1"/>
</dbReference>
<dbReference type="GO" id="GO:0008270">
    <property type="term" value="F:zinc ion binding"/>
    <property type="evidence" value="ECO:0007669"/>
    <property type="project" value="UniProtKB-KW"/>
</dbReference>
<reference evidence="7" key="1">
    <citation type="journal article" date="2013" name="Ind. Biotechnol.">
        <title>Comparative genomics analysis of Trichoderma reesei strains.</title>
        <authorList>
            <person name="Koike H."/>
            <person name="Aerts A."/>
            <person name="LaButti K."/>
            <person name="Grigoriev I.V."/>
            <person name="Baker S.E."/>
        </authorList>
    </citation>
    <scope>NUCLEOTIDE SEQUENCE [LARGE SCALE GENOMIC DNA]</scope>
    <source>
        <strain evidence="7">ATCC 56765 / BCRC 32924 / NRRL 11460 / Rut C-30</strain>
    </source>
</reference>
<dbReference type="InterPro" id="IPR001841">
    <property type="entry name" value="Znf_RING"/>
</dbReference>
<evidence type="ECO:0000256" key="4">
    <source>
        <dbReference type="PROSITE-ProRule" id="PRU00175"/>
    </source>
</evidence>
<dbReference type="InterPro" id="IPR027370">
    <property type="entry name" value="Znf-RING_euk"/>
</dbReference>
<accession>A0A024SCG5</accession>
<dbReference type="SUPFAM" id="SSF57850">
    <property type="entry name" value="RING/U-box"/>
    <property type="match status" value="2"/>
</dbReference>
<dbReference type="AlphaFoldDB" id="A0A024SCG5"/>
<dbReference type="Proteomes" id="UP000024376">
    <property type="component" value="Unassembled WGS sequence"/>
</dbReference>
<dbReference type="Gene3D" id="3.30.40.10">
    <property type="entry name" value="Zinc/RING finger domain, C3HC4 (zinc finger)"/>
    <property type="match status" value="2"/>
</dbReference>
<dbReference type="InterPro" id="IPR013083">
    <property type="entry name" value="Znf_RING/FYVE/PHD"/>
</dbReference>
<evidence type="ECO:0000256" key="3">
    <source>
        <dbReference type="ARBA" id="ARBA00022833"/>
    </source>
</evidence>
<dbReference type="EMBL" id="KI911147">
    <property type="protein sequence ID" value="ETS01867.1"/>
    <property type="molecule type" value="Genomic_DNA"/>
</dbReference>
<keyword evidence="3" id="KW-0862">Zinc</keyword>
<dbReference type="HOGENOM" id="CLU_027372_0_0_1"/>
<keyword evidence="2 4" id="KW-0863">Zinc-finger</keyword>
<sequence length="659" mass="72869">MLPVGLLNARDDMVFGPSAYVLSCGHMFHDQCLERHFKTASEEGRKLSCKACEAVMECDHCGTKARVLELPKLIENEDDLDDVPMTIPEGGYLPPKCLRCRSSDSWMADRGEQEVIKMLSMVPSRNGKSEPGDVAVRKQLGVFIDAEEKKNKGKMPEINEIREIAERELEVALAAPEAEAAATPEPQPAKGSTCHEEHTPWQTLRCIIKRRQLYVKNHLAHRQGFRVGCAKCDEELLVALPEASSSNLELFERPSALMLACGHLFCYKCLERARDKDHFEGRAMACPVCEAAMECLECGHLARWEPIPRIFYGPEGVDEVPLTTPEGGASPSKCASCMASEAWTAQGEEEVVRLLRDEEREDLCDAVNGEVRRVLCLVMNDMEEEEEYVEMDADDVRWRLWDLAGKNMPTLWDRRRDYVARWEGVINVDAVDNMEAVNTTGVVSNMGVVNNMGVVSNMGVMNNMGVVSNMGIVDNTGIVNNTEVMNNTEVINDMEVASYMGVMNNMEVVNDMGAVNNMGTINNMEVLNSTGAVNNMEVVGYMGVMNTMEAVNSMGAVNTIEAANTMGAVNNMEVVNYMGVMNTGVMNDMEVVNTVGVVNTMEVMNHMMNNMELLPYETETVGGSHDAMPAEWSGSESFTELLGDLAWDGTDSMQMMGET</sequence>
<feature type="domain" description="RING-type" evidence="5">
    <location>
        <begin position="229"/>
        <end position="290"/>
    </location>
</feature>
<dbReference type="SMART" id="SM00184">
    <property type="entry name" value="RING"/>
    <property type="match status" value="2"/>
</dbReference>
<gene>
    <name evidence="6" type="ORF">M419DRAFT_8825</name>
</gene>
<name>A0A024SCG5_HYPJR</name>
<dbReference type="KEGG" id="trr:M419DRAFT_8825"/>
<protein>
    <recommendedName>
        <fullName evidence="5">RING-type domain-containing protein</fullName>
    </recommendedName>
</protein>
<proteinExistence type="predicted"/>